<gene>
    <name evidence="13" type="ORF">RNJ44_01144</name>
</gene>
<evidence type="ECO:0000256" key="12">
    <source>
        <dbReference type="SAM" id="Phobius"/>
    </source>
</evidence>
<dbReference type="PANTHER" id="PTHR45760:SF2">
    <property type="entry name" value="FI19922P1-RELATED"/>
    <property type="match status" value="1"/>
</dbReference>
<evidence type="ECO:0000256" key="3">
    <source>
        <dbReference type="ARBA" id="ARBA00022448"/>
    </source>
</evidence>
<keyword evidence="3 11" id="KW-0813">Transport</keyword>
<dbReference type="SUPFAM" id="SSF103506">
    <property type="entry name" value="Mitochondrial carrier"/>
    <property type="match status" value="1"/>
</dbReference>
<evidence type="ECO:0000256" key="9">
    <source>
        <dbReference type="ARBA" id="ARBA00023136"/>
    </source>
</evidence>
<organism evidence="13 14">
    <name type="scientific">Nakaseomyces bracarensis</name>
    <dbReference type="NCBI Taxonomy" id="273131"/>
    <lineage>
        <taxon>Eukaryota</taxon>
        <taxon>Fungi</taxon>
        <taxon>Dikarya</taxon>
        <taxon>Ascomycota</taxon>
        <taxon>Saccharomycotina</taxon>
        <taxon>Saccharomycetes</taxon>
        <taxon>Saccharomycetales</taxon>
        <taxon>Saccharomycetaceae</taxon>
        <taxon>Nakaseomyces</taxon>
    </lineage>
</organism>
<feature type="repeat" description="Solcar" evidence="10">
    <location>
        <begin position="271"/>
        <end position="366"/>
    </location>
</feature>
<evidence type="ECO:0000256" key="1">
    <source>
        <dbReference type="ARBA" id="ARBA00004448"/>
    </source>
</evidence>
<keyword evidence="4 10" id="KW-0812">Transmembrane</keyword>
<comment type="caution">
    <text evidence="13">The sequence shown here is derived from an EMBL/GenBank/DDBJ whole genome shotgun (WGS) entry which is preliminary data.</text>
</comment>
<evidence type="ECO:0000256" key="4">
    <source>
        <dbReference type="ARBA" id="ARBA00022692"/>
    </source>
</evidence>
<dbReference type="PROSITE" id="PS50920">
    <property type="entry name" value="SOLCAR"/>
    <property type="match status" value="3"/>
</dbReference>
<evidence type="ECO:0000313" key="14">
    <source>
        <dbReference type="Proteomes" id="UP001623330"/>
    </source>
</evidence>
<keyword evidence="5" id="KW-0677">Repeat</keyword>
<dbReference type="Pfam" id="PF00153">
    <property type="entry name" value="Mito_carr"/>
    <property type="match status" value="3"/>
</dbReference>
<accession>A0ABR4NR70</accession>
<feature type="transmembrane region" description="Helical" evidence="12">
    <location>
        <begin position="123"/>
        <end position="142"/>
    </location>
</feature>
<evidence type="ECO:0000256" key="7">
    <source>
        <dbReference type="ARBA" id="ARBA00022989"/>
    </source>
</evidence>
<keyword evidence="9 10" id="KW-0472">Membrane</keyword>
<dbReference type="Proteomes" id="UP001623330">
    <property type="component" value="Unassembled WGS sequence"/>
</dbReference>
<feature type="transmembrane region" description="Helical" evidence="12">
    <location>
        <begin position="15"/>
        <end position="35"/>
    </location>
</feature>
<feature type="repeat" description="Solcar" evidence="10">
    <location>
        <begin position="9"/>
        <end position="152"/>
    </location>
</feature>
<evidence type="ECO:0000256" key="8">
    <source>
        <dbReference type="ARBA" id="ARBA00023128"/>
    </source>
</evidence>
<keyword evidence="7 12" id="KW-1133">Transmembrane helix</keyword>
<dbReference type="PANTHER" id="PTHR45760">
    <property type="entry name" value="FI19922P1-RELATED"/>
    <property type="match status" value="1"/>
</dbReference>
<dbReference type="InterPro" id="IPR045315">
    <property type="entry name" value="Mtm1-like"/>
</dbReference>
<evidence type="ECO:0000256" key="2">
    <source>
        <dbReference type="ARBA" id="ARBA00006375"/>
    </source>
</evidence>
<feature type="repeat" description="Solcar" evidence="10">
    <location>
        <begin position="159"/>
        <end position="253"/>
    </location>
</feature>
<evidence type="ECO:0000256" key="5">
    <source>
        <dbReference type="ARBA" id="ARBA00022737"/>
    </source>
</evidence>
<dbReference type="Gene3D" id="1.50.40.10">
    <property type="entry name" value="Mitochondrial carrier domain"/>
    <property type="match status" value="2"/>
</dbReference>
<name>A0ABR4NR70_9SACH</name>
<keyword evidence="14" id="KW-1185">Reference proteome</keyword>
<reference evidence="13 14" key="1">
    <citation type="submission" date="2024-05" db="EMBL/GenBank/DDBJ databases">
        <title>Long read based assembly of the Candida bracarensis genome reveals expanded adhesin content.</title>
        <authorList>
            <person name="Marcet-Houben M."/>
            <person name="Ksiezopolska E."/>
            <person name="Gabaldon T."/>
        </authorList>
    </citation>
    <scope>NUCLEOTIDE SEQUENCE [LARGE SCALE GENOMIC DNA]</scope>
    <source>
        <strain evidence="13 14">CBM6</strain>
    </source>
</reference>
<proteinExistence type="inferred from homology"/>
<evidence type="ECO:0000256" key="10">
    <source>
        <dbReference type="PROSITE-ProRule" id="PRU00282"/>
    </source>
</evidence>
<evidence type="ECO:0000256" key="6">
    <source>
        <dbReference type="ARBA" id="ARBA00022792"/>
    </source>
</evidence>
<comment type="subcellular location">
    <subcellularLocation>
        <location evidence="1">Mitochondrion inner membrane</location>
        <topology evidence="1">Multi-pass membrane protein</topology>
    </subcellularLocation>
</comment>
<dbReference type="EMBL" id="JBEVYD010000009">
    <property type="protein sequence ID" value="KAL3230695.1"/>
    <property type="molecule type" value="Genomic_DNA"/>
</dbReference>
<keyword evidence="8" id="KW-0496">Mitochondrion</keyword>
<dbReference type="InterPro" id="IPR023395">
    <property type="entry name" value="MCP_dom_sf"/>
</dbReference>
<keyword evidence="6" id="KW-0999">Mitochondrion inner membrane</keyword>
<protein>
    <submittedName>
        <fullName evidence="13">Mitochondrial carrier protein MTM1</fullName>
    </submittedName>
</protein>
<evidence type="ECO:0000313" key="13">
    <source>
        <dbReference type="EMBL" id="KAL3230695.1"/>
    </source>
</evidence>
<evidence type="ECO:0000256" key="11">
    <source>
        <dbReference type="RuleBase" id="RU000488"/>
    </source>
</evidence>
<dbReference type="InterPro" id="IPR018108">
    <property type="entry name" value="MCP_transmembrane"/>
</dbReference>
<sequence length="368" mass="40997">MGGSNGNTLSLQERMMSATIGSLLTSVILTPMDVVRIRLQQQQMIEDCGCADIENLPEGKTIGIRRNTSELLKNSRVIKRSELEPAKIFWESSCFQNLSCRNQKFDGTLEAFSKIAKFEGVSTLWRGISITLLMAIPANIVYFTGYEYVRDKSPISKTHPIINPLICGALARVLAATTVAPLELIKTKLQSIPSSARSHGTLIMYKDLLNGIKNEIRVNGVTQTLWKGLEITLWRDVPFSAIYWASYEFYKKKVSYLSPDSMDKDGNSNWFYFTNSFLGGFVSGSIAAVATHPFDVGKTRQQIALVSENPNSRMKYGKSNTMFGFLNSIRRVEGYGALYTGLAPRVAKIAPSCAIMISSYELTKRLFI</sequence>
<comment type="similarity">
    <text evidence="2 11">Belongs to the mitochondrial carrier (TC 2.A.29) family.</text>
</comment>